<organism evidence="10 11">
    <name type="scientific">Nocardioides humi</name>
    <dbReference type="NCBI Taxonomy" id="449461"/>
    <lineage>
        <taxon>Bacteria</taxon>
        <taxon>Bacillati</taxon>
        <taxon>Actinomycetota</taxon>
        <taxon>Actinomycetes</taxon>
        <taxon>Propionibacteriales</taxon>
        <taxon>Nocardioidaceae</taxon>
        <taxon>Nocardioides</taxon>
    </lineage>
</organism>
<evidence type="ECO:0000256" key="8">
    <source>
        <dbReference type="ARBA" id="ARBA00023316"/>
    </source>
</evidence>
<keyword evidence="2" id="KW-0645">Protease</keyword>
<evidence type="ECO:0000256" key="6">
    <source>
        <dbReference type="ARBA" id="ARBA00022997"/>
    </source>
</evidence>
<evidence type="ECO:0000256" key="9">
    <source>
        <dbReference type="SAM" id="MobiDB-lite"/>
    </source>
</evidence>
<dbReference type="EMBL" id="BAAAOR010000007">
    <property type="protein sequence ID" value="GAA1506793.1"/>
    <property type="molecule type" value="Genomic_DNA"/>
</dbReference>
<evidence type="ECO:0000256" key="7">
    <source>
        <dbReference type="ARBA" id="ARBA00023049"/>
    </source>
</evidence>
<comment type="catalytic activity">
    <reaction evidence="1">
        <text>D-alanyl-D-alanine + H2O = 2 D-alanine</text>
        <dbReference type="Rhea" id="RHEA:20661"/>
        <dbReference type="ChEBI" id="CHEBI:15377"/>
        <dbReference type="ChEBI" id="CHEBI:57416"/>
        <dbReference type="ChEBI" id="CHEBI:57822"/>
        <dbReference type="EC" id="3.4.13.22"/>
    </reaction>
</comment>
<keyword evidence="4" id="KW-0378">Hydrolase</keyword>
<evidence type="ECO:0000256" key="3">
    <source>
        <dbReference type="ARBA" id="ARBA00022723"/>
    </source>
</evidence>
<keyword evidence="11" id="KW-1185">Reference proteome</keyword>
<reference evidence="10 11" key="1">
    <citation type="journal article" date="2019" name="Int. J. Syst. Evol. Microbiol.">
        <title>The Global Catalogue of Microorganisms (GCM) 10K type strain sequencing project: providing services to taxonomists for standard genome sequencing and annotation.</title>
        <authorList>
            <consortium name="The Broad Institute Genomics Platform"/>
            <consortium name="The Broad Institute Genome Sequencing Center for Infectious Disease"/>
            <person name="Wu L."/>
            <person name="Ma J."/>
        </authorList>
    </citation>
    <scope>NUCLEOTIDE SEQUENCE [LARGE SCALE GENOMIC DNA]</scope>
    <source>
        <strain evidence="10 11">JCM 14942</strain>
    </source>
</reference>
<evidence type="ECO:0000313" key="11">
    <source>
        <dbReference type="Proteomes" id="UP001500842"/>
    </source>
</evidence>
<evidence type="ECO:0000313" key="10">
    <source>
        <dbReference type="EMBL" id="GAA1506793.1"/>
    </source>
</evidence>
<evidence type="ECO:0000256" key="2">
    <source>
        <dbReference type="ARBA" id="ARBA00022670"/>
    </source>
</evidence>
<keyword evidence="7" id="KW-0482">Metalloprotease</keyword>
<dbReference type="SUPFAM" id="SSF55166">
    <property type="entry name" value="Hedgehog/DD-peptidase"/>
    <property type="match status" value="1"/>
</dbReference>
<dbReference type="RefSeq" id="WP_246086959.1">
    <property type="nucleotide sequence ID" value="NZ_BAAAOR010000007.1"/>
</dbReference>
<feature type="region of interest" description="Disordered" evidence="9">
    <location>
        <begin position="146"/>
        <end position="165"/>
    </location>
</feature>
<evidence type="ECO:0000256" key="4">
    <source>
        <dbReference type="ARBA" id="ARBA00022801"/>
    </source>
</evidence>
<keyword evidence="8" id="KW-0961">Cell wall biogenesis/degradation</keyword>
<accession>A0ABN1ZXQ2</accession>
<evidence type="ECO:0000256" key="1">
    <source>
        <dbReference type="ARBA" id="ARBA00001362"/>
    </source>
</evidence>
<dbReference type="InterPro" id="IPR000755">
    <property type="entry name" value="A_A_dipeptidase"/>
</dbReference>
<dbReference type="PANTHER" id="PTHR43126:SF2">
    <property type="entry name" value="D-ALANYL-D-ALANINE DIPEPTIDASE"/>
    <property type="match status" value="1"/>
</dbReference>
<dbReference type="Gene3D" id="3.30.1380.10">
    <property type="match status" value="1"/>
</dbReference>
<proteinExistence type="predicted"/>
<keyword evidence="6" id="KW-0224">Dipeptidase</keyword>
<name>A0ABN1ZXQ2_9ACTN</name>
<protein>
    <submittedName>
        <fullName evidence="10">M15 family metallopeptidase</fullName>
    </submittedName>
</protein>
<gene>
    <name evidence="10" type="ORF">GCM10009788_08380</name>
</gene>
<dbReference type="Pfam" id="PF01427">
    <property type="entry name" value="Peptidase_M15"/>
    <property type="match status" value="1"/>
</dbReference>
<dbReference type="InterPro" id="IPR009045">
    <property type="entry name" value="Zn_M74/Hedgehog-like"/>
</dbReference>
<keyword evidence="3" id="KW-0479">Metal-binding</keyword>
<comment type="caution">
    <text evidence="10">The sequence shown here is derived from an EMBL/GenBank/DDBJ whole genome shotgun (WGS) entry which is preliminary data.</text>
</comment>
<dbReference type="Proteomes" id="UP001500842">
    <property type="component" value="Unassembled WGS sequence"/>
</dbReference>
<evidence type="ECO:0000256" key="5">
    <source>
        <dbReference type="ARBA" id="ARBA00022833"/>
    </source>
</evidence>
<dbReference type="PANTHER" id="PTHR43126">
    <property type="entry name" value="D-ALANYL-D-ALANINE DIPEPTIDASE"/>
    <property type="match status" value="1"/>
</dbReference>
<keyword evidence="5" id="KW-0862">Zinc</keyword>
<sequence>MTILLSDPRVRAVPVVECGEPLVRLPHDLSPAGALVRAGLAERLVAADRALPAGIRLRVVEGFRSLEDQRAIVSSYGAELAALHPGIDAGELERLTSRFVAPVDVAPHVAGAAVDLTLIDIRARPKRSRLLRAALHARWRRCRSSTGHPARLRSGALPSHAHRDARDGGTSWDALYGDELDLGTPIDATPEQSDGRCWFAAGGIGADARAHRTLLADVLGAQGLVNYPTEWWHWSHGDRYWALTTGAPHAVYGPLSAAVAA</sequence>